<accession>A3CBU9</accession>
<dbReference type="EMBL" id="CM000148">
    <property type="protein sequence ID" value="EAZ18562.1"/>
    <property type="molecule type" value="Genomic_DNA"/>
</dbReference>
<name>A3CBU9_ORYSJ</name>
<sequence length="235" mass="25968">MARAGSGGIHGGVVGRGGGDLGFCEVARVWEEASAGEEEDDGDAEEAERSATGRSGAESGWGEATKWKMGNQKHTLTGMWASARFSKRHHKAIVESSRRVPGRGYKKYLAPADATRCSHRAWLRSEARIERFSSAWLGSPFCISGARLRRPHRQPNKRKLHLQMRAKLDVGNQTRPKNLCSYSNNDIEPLVAFIAVHPSVAPTPWHHASFNAMTRTRMDGNCCLLEYANEVVINE</sequence>
<organism evidence="2">
    <name type="scientific">Oryza sativa subsp. japonica</name>
    <name type="common">Rice</name>
    <dbReference type="NCBI Taxonomy" id="39947"/>
    <lineage>
        <taxon>Eukaryota</taxon>
        <taxon>Viridiplantae</taxon>
        <taxon>Streptophyta</taxon>
        <taxon>Embryophyta</taxon>
        <taxon>Tracheophyta</taxon>
        <taxon>Spermatophyta</taxon>
        <taxon>Magnoliopsida</taxon>
        <taxon>Liliopsida</taxon>
        <taxon>Poales</taxon>
        <taxon>Poaceae</taxon>
        <taxon>BOP clade</taxon>
        <taxon>Oryzoideae</taxon>
        <taxon>Oryzeae</taxon>
        <taxon>Oryzinae</taxon>
        <taxon>Oryza</taxon>
        <taxon>Oryza sativa</taxon>
    </lineage>
</organism>
<evidence type="ECO:0000256" key="1">
    <source>
        <dbReference type="SAM" id="MobiDB-lite"/>
    </source>
</evidence>
<dbReference type="Proteomes" id="UP000007752">
    <property type="component" value="Chromosome 11"/>
</dbReference>
<reference evidence="2" key="2">
    <citation type="submission" date="2008-12" db="EMBL/GenBank/DDBJ databases">
        <title>Improved gene annotation of the rice (Oryza sativa) genomes.</title>
        <authorList>
            <person name="Wang J."/>
            <person name="Li R."/>
            <person name="Fan W."/>
            <person name="Huang Q."/>
            <person name="Zhang J."/>
            <person name="Zhou Y."/>
            <person name="Hu Y."/>
            <person name="Zi S."/>
            <person name="Li J."/>
            <person name="Ni P."/>
            <person name="Zheng H."/>
            <person name="Zhang Y."/>
            <person name="Zhao M."/>
            <person name="Hao Q."/>
            <person name="McDermott J."/>
            <person name="Samudrala R."/>
            <person name="Kristiansen K."/>
            <person name="Wong G.K.-S."/>
        </authorList>
    </citation>
    <scope>NUCLEOTIDE SEQUENCE</scope>
</reference>
<gene>
    <name evidence="2" type="ORF">OsJ_34090</name>
</gene>
<protein>
    <submittedName>
        <fullName evidence="2">Uncharacterized protein</fullName>
    </submittedName>
</protein>
<reference evidence="2" key="1">
    <citation type="journal article" date="2005" name="PLoS Biol.">
        <title>The genomes of Oryza sativa: a history of duplications.</title>
        <authorList>
            <person name="Yu J."/>
            <person name="Wang J."/>
            <person name="Lin W."/>
            <person name="Li S."/>
            <person name="Li H."/>
            <person name="Zhou J."/>
            <person name="Ni P."/>
            <person name="Dong W."/>
            <person name="Hu S."/>
            <person name="Zeng C."/>
            <person name="Zhang J."/>
            <person name="Zhang Y."/>
            <person name="Li R."/>
            <person name="Xu Z."/>
            <person name="Li S."/>
            <person name="Li X."/>
            <person name="Zheng H."/>
            <person name="Cong L."/>
            <person name="Lin L."/>
            <person name="Yin J."/>
            <person name="Geng J."/>
            <person name="Li G."/>
            <person name="Shi J."/>
            <person name="Liu J."/>
            <person name="Lv H."/>
            <person name="Li J."/>
            <person name="Wang J."/>
            <person name="Deng Y."/>
            <person name="Ran L."/>
            <person name="Shi X."/>
            <person name="Wang X."/>
            <person name="Wu Q."/>
            <person name="Li C."/>
            <person name="Ren X."/>
            <person name="Wang J."/>
            <person name="Wang X."/>
            <person name="Li D."/>
            <person name="Liu D."/>
            <person name="Zhang X."/>
            <person name="Ji Z."/>
            <person name="Zhao W."/>
            <person name="Sun Y."/>
            <person name="Zhang Z."/>
            <person name="Bao J."/>
            <person name="Han Y."/>
            <person name="Dong L."/>
            <person name="Ji J."/>
            <person name="Chen P."/>
            <person name="Wu S."/>
            <person name="Liu J."/>
            <person name="Xiao Y."/>
            <person name="Bu D."/>
            <person name="Tan J."/>
            <person name="Yang L."/>
            <person name="Ye C."/>
            <person name="Zhang J."/>
            <person name="Xu J."/>
            <person name="Zhou Y."/>
            <person name="Yu Y."/>
            <person name="Zhang B."/>
            <person name="Zhuang S."/>
            <person name="Wei H."/>
            <person name="Liu B."/>
            <person name="Lei M."/>
            <person name="Yu H."/>
            <person name="Li Y."/>
            <person name="Xu H."/>
            <person name="Wei S."/>
            <person name="He X."/>
            <person name="Fang L."/>
            <person name="Zhang Z."/>
            <person name="Zhang Y."/>
            <person name="Huang X."/>
            <person name="Su Z."/>
            <person name="Tong W."/>
            <person name="Li J."/>
            <person name="Tong Z."/>
            <person name="Li S."/>
            <person name="Ye J."/>
            <person name="Wang L."/>
            <person name="Fang L."/>
            <person name="Lei T."/>
            <person name="Chen C."/>
            <person name="Chen H."/>
            <person name="Xu Z."/>
            <person name="Li H."/>
            <person name="Huang H."/>
            <person name="Zhang F."/>
            <person name="Xu H."/>
            <person name="Li N."/>
            <person name="Zhao C."/>
            <person name="Li S."/>
            <person name="Dong L."/>
            <person name="Huang Y."/>
            <person name="Li L."/>
            <person name="Xi Y."/>
            <person name="Qi Q."/>
            <person name="Li W."/>
            <person name="Zhang B."/>
            <person name="Hu W."/>
            <person name="Zhang Y."/>
            <person name="Tian X."/>
            <person name="Jiao Y."/>
            <person name="Liang X."/>
            <person name="Jin J."/>
            <person name="Gao L."/>
            <person name="Zheng W."/>
            <person name="Hao B."/>
            <person name="Liu S."/>
            <person name="Wang W."/>
            <person name="Yuan L."/>
            <person name="Cao M."/>
            <person name="McDermott J."/>
            <person name="Samudrala R."/>
            <person name="Wang J."/>
            <person name="Wong G.K."/>
            <person name="Yang H."/>
        </authorList>
    </citation>
    <scope>NUCLEOTIDE SEQUENCE [LARGE SCALE GENOMIC DNA]</scope>
</reference>
<evidence type="ECO:0000313" key="2">
    <source>
        <dbReference type="EMBL" id="EAZ18562.1"/>
    </source>
</evidence>
<feature type="compositionally biased region" description="Acidic residues" evidence="1">
    <location>
        <begin position="34"/>
        <end position="46"/>
    </location>
</feature>
<dbReference type="AlphaFoldDB" id="A3CBU9"/>
<feature type="region of interest" description="Disordered" evidence="1">
    <location>
        <begin position="34"/>
        <end position="65"/>
    </location>
</feature>
<proteinExistence type="predicted"/>